<evidence type="ECO:0000313" key="2">
    <source>
        <dbReference type="Proteomes" id="UP000187158"/>
    </source>
</evidence>
<organism evidence="1 2">
    <name type="scientific">Paenibacillus odorifer</name>
    <dbReference type="NCBI Taxonomy" id="189426"/>
    <lineage>
        <taxon>Bacteria</taxon>
        <taxon>Bacillati</taxon>
        <taxon>Bacillota</taxon>
        <taxon>Bacilli</taxon>
        <taxon>Bacillales</taxon>
        <taxon>Paenibacillaceae</taxon>
        <taxon>Paenibacillus</taxon>
    </lineage>
</organism>
<gene>
    <name evidence="1" type="ORF">BSO21_15735</name>
</gene>
<accession>A0ABX3GML3</accession>
<dbReference type="EMBL" id="MPVP01000093">
    <property type="protein sequence ID" value="OMD33152.1"/>
    <property type="molecule type" value="Genomic_DNA"/>
</dbReference>
<proteinExistence type="predicted"/>
<comment type="caution">
    <text evidence="1">The sequence shown here is derived from an EMBL/GenBank/DDBJ whole genome shotgun (WGS) entry which is preliminary data.</text>
</comment>
<sequence>MKEEQFMRFLEKDSSILSKEKAVNSRMSRARKVEKFFNVNLDDVVRSDEKMYQLLKRIHESKDTAGNLQNAVRKYYVFVNGEMFPSLLSYEKKTGRCF</sequence>
<evidence type="ECO:0008006" key="3">
    <source>
        <dbReference type="Google" id="ProtNLM"/>
    </source>
</evidence>
<evidence type="ECO:0000313" key="1">
    <source>
        <dbReference type="EMBL" id="OMD33152.1"/>
    </source>
</evidence>
<dbReference type="RefSeq" id="WP_076219126.1">
    <property type="nucleotide sequence ID" value="NZ_MPVM01000007.1"/>
</dbReference>
<keyword evidence="2" id="KW-1185">Reference proteome</keyword>
<protein>
    <recommendedName>
        <fullName evidence="3">Core-binding (CB) domain-containing protein</fullName>
    </recommendedName>
</protein>
<dbReference type="Proteomes" id="UP000187158">
    <property type="component" value="Unassembled WGS sequence"/>
</dbReference>
<reference evidence="1 2" key="1">
    <citation type="submission" date="2016-11" db="EMBL/GenBank/DDBJ databases">
        <title>Paenibacillus species isolates.</title>
        <authorList>
            <person name="Beno S.M."/>
        </authorList>
    </citation>
    <scope>NUCLEOTIDE SEQUENCE [LARGE SCALE GENOMIC DNA]</scope>
    <source>
        <strain evidence="1 2">FSL H7-0433</strain>
    </source>
</reference>
<name>A0ABX3GML3_9BACL</name>